<reference evidence="1" key="1">
    <citation type="journal article" date="2012" name="Nat. Biotechnol.">
        <title>Draft genome sequence of pigeonpea (Cajanus cajan), an orphan legume crop of resource-poor farmers.</title>
        <authorList>
            <person name="Varshney R.K."/>
            <person name="Chen W."/>
            <person name="Li Y."/>
            <person name="Bharti A.K."/>
            <person name="Saxena R.K."/>
            <person name="Schlueter J.A."/>
            <person name="Donoghue M.T."/>
            <person name="Azam S."/>
            <person name="Fan G."/>
            <person name="Whaley A.M."/>
            <person name="Farmer A.D."/>
            <person name="Sheridan J."/>
            <person name="Iwata A."/>
            <person name="Tuteja R."/>
            <person name="Penmetsa R.V."/>
            <person name="Wu W."/>
            <person name="Upadhyaya H.D."/>
            <person name="Yang S.P."/>
            <person name="Shah T."/>
            <person name="Saxena K.B."/>
            <person name="Michael T."/>
            <person name="McCombie W.R."/>
            <person name="Yang B."/>
            <person name="Zhang G."/>
            <person name="Yang H."/>
            <person name="Wang J."/>
            <person name="Spillane C."/>
            <person name="Cook D.R."/>
            <person name="May G.D."/>
            <person name="Xu X."/>
            <person name="Jackson S.A."/>
        </authorList>
    </citation>
    <scope>NUCLEOTIDE SEQUENCE [LARGE SCALE GENOMIC DNA]</scope>
</reference>
<organism evidence="1 2">
    <name type="scientific">Cajanus cajan</name>
    <name type="common">Pigeon pea</name>
    <name type="synonym">Cajanus indicus</name>
    <dbReference type="NCBI Taxonomy" id="3821"/>
    <lineage>
        <taxon>Eukaryota</taxon>
        <taxon>Viridiplantae</taxon>
        <taxon>Streptophyta</taxon>
        <taxon>Embryophyta</taxon>
        <taxon>Tracheophyta</taxon>
        <taxon>Spermatophyta</taxon>
        <taxon>Magnoliopsida</taxon>
        <taxon>eudicotyledons</taxon>
        <taxon>Gunneridae</taxon>
        <taxon>Pentapetalae</taxon>
        <taxon>rosids</taxon>
        <taxon>fabids</taxon>
        <taxon>Fabales</taxon>
        <taxon>Fabaceae</taxon>
        <taxon>Papilionoideae</taxon>
        <taxon>50 kb inversion clade</taxon>
        <taxon>NPAAA clade</taxon>
        <taxon>indigoferoid/millettioid clade</taxon>
        <taxon>Phaseoleae</taxon>
        <taxon>Cajanus</taxon>
    </lineage>
</organism>
<dbReference type="Gramene" id="C.cajan_26309.t">
    <property type="protein sequence ID" value="C.cajan_26309.t"/>
    <property type="gene ID" value="C.cajan_26309"/>
</dbReference>
<protein>
    <submittedName>
        <fullName evidence="1">Uncharacterized protein At4g38062 family</fullName>
    </submittedName>
</protein>
<name>A0A151S850_CAJCA</name>
<dbReference type="EMBL" id="KQ483446">
    <property type="protein sequence ID" value="KYP50911.1"/>
    <property type="molecule type" value="Genomic_DNA"/>
</dbReference>
<dbReference type="PANTHER" id="PTHR45287:SF2">
    <property type="entry name" value="A-TYPE INCLUSION PROTEIN, PUTATIVE-RELATED"/>
    <property type="match status" value="1"/>
</dbReference>
<evidence type="ECO:0000313" key="2">
    <source>
        <dbReference type="Proteomes" id="UP000075243"/>
    </source>
</evidence>
<proteinExistence type="predicted"/>
<dbReference type="AlphaFoldDB" id="A0A151S850"/>
<dbReference type="InterPro" id="IPR040262">
    <property type="entry name" value="At4g38062-like"/>
</dbReference>
<sequence>MKQLELKDAVLIIAQKDNNEEGEKAASLMRQVESIIADELQHFPHNEHDRPKEMPEESTKCQLLIEKDLHMEIVLKEQLKECEKSEMEFELEIWKSFVERLRSDLEENLAMHKKLENSLLAQVDFSESLKQEKDSLASSGETAESSKIDEMRYLQIIEKENISEEFQREVQKKIKVKELIDQMENKLRSSD</sequence>
<accession>A0A151S850</accession>
<evidence type="ECO:0000313" key="1">
    <source>
        <dbReference type="EMBL" id="KYP50911.1"/>
    </source>
</evidence>
<dbReference type="Proteomes" id="UP000075243">
    <property type="component" value="Unassembled WGS sequence"/>
</dbReference>
<keyword evidence="2" id="KW-1185">Reference proteome</keyword>
<gene>
    <name evidence="1" type="ORF">KK1_027270</name>
</gene>
<dbReference type="PANTHER" id="PTHR45287">
    <property type="entry name" value="OS03G0691500 PROTEIN"/>
    <property type="match status" value="1"/>
</dbReference>